<dbReference type="Proteomes" id="UP000198606">
    <property type="component" value="Unassembled WGS sequence"/>
</dbReference>
<protein>
    <submittedName>
        <fullName evidence="3">LEA14-like dessication related protein</fullName>
    </submittedName>
</protein>
<dbReference type="GO" id="GO:0009269">
    <property type="term" value="P:response to desiccation"/>
    <property type="evidence" value="ECO:0007669"/>
    <property type="project" value="InterPro"/>
</dbReference>
<dbReference type="PANTHER" id="PTHR31459">
    <property type="match status" value="1"/>
</dbReference>
<evidence type="ECO:0000313" key="4">
    <source>
        <dbReference type="Proteomes" id="UP000198606"/>
    </source>
</evidence>
<evidence type="ECO:0000259" key="2">
    <source>
        <dbReference type="SMART" id="SM00769"/>
    </source>
</evidence>
<feature type="domain" description="Water stress and hypersensitive response" evidence="2">
    <location>
        <begin position="39"/>
        <end position="158"/>
    </location>
</feature>
<dbReference type="Gene3D" id="2.60.40.1820">
    <property type="match status" value="1"/>
</dbReference>
<dbReference type="SMART" id="SM00769">
    <property type="entry name" value="WHy"/>
    <property type="match status" value="1"/>
</dbReference>
<evidence type="ECO:0000256" key="1">
    <source>
        <dbReference type="ARBA" id="ARBA00005960"/>
    </source>
</evidence>
<dbReference type="InterPro" id="IPR045043">
    <property type="entry name" value="Lea14-like"/>
</dbReference>
<name>A0A1G8KRC5_9GAMM</name>
<sequence>MFSQAQMIRILSLMVFLGLGSTLGGCSTWLSDDFEDPDVRLVNVDVIRAKLLEQRFVLRFRIDNPNDVSLPVRGLSYVVHLNEVKLAEGESEVWFTVPASGHVEFDVPVRTNLWRHVRQVVALLEQPDQPISYRLQGEVTTGLFFGRRVHMARNGEIIPGDFIPE</sequence>
<dbReference type="Pfam" id="PF03168">
    <property type="entry name" value="LEA_2"/>
    <property type="match status" value="1"/>
</dbReference>
<accession>A0A1G8KRC5</accession>
<gene>
    <name evidence="3" type="ORF">SAMN05216588_11759</name>
</gene>
<evidence type="ECO:0000313" key="3">
    <source>
        <dbReference type="EMBL" id="SDI45909.1"/>
    </source>
</evidence>
<dbReference type="STRING" id="29435.SAMN05216588_11759"/>
<comment type="similarity">
    <text evidence="1">Belongs to the LEA type 2 family.</text>
</comment>
<dbReference type="SUPFAM" id="SSF117070">
    <property type="entry name" value="LEA14-like"/>
    <property type="match status" value="1"/>
</dbReference>
<dbReference type="RefSeq" id="WP_084307729.1">
    <property type="nucleotide sequence ID" value="NZ_FNDG01000017.1"/>
</dbReference>
<dbReference type="PANTHER" id="PTHR31459:SF2">
    <property type="entry name" value="OS03G0843300 PROTEIN"/>
    <property type="match status" value="1"/>
</dbReference>
<organism evidence="3 4">
    <name type="scientific">Phytopseudomonas flavescens</name>
    <dbReference type="NCBI Taxonomy" id="29435"/>
    <lineage>
        <taxon>Bacteria</taxon>
        <taxon>Pseudomonadati</taxon>
        <taxon>Pseudomonadota</taxon>
        <taxon>Gammaproteobacteria</taxon>
        <taxon>Pseudomonadales</taxon>
        <taxon>Pseudomonadaceae</taxon>
        <taxon>Phytopseudomonas</taxon>
    </lineage>
</organism>
<dbReference type="AlphaFoldDB" id="A0A1G8KRC5"/>
<dbReference type="InterPro" id="IPR004864">
    <property type="entry name" value="LEA_2"/>
</dbReference>
<dbReference type="EMBL" id="FNDG01000017">
    <property type="protein sequence ID" value="SDI45909.1"/>
    <property type="molecule type" value="Genomic_DNA"/>
</dbReference>
<dbReference type="InterPro" id="IPR013990">
    <property type="entry name" value="WHy-dom"/>
</dbReference>
<proteinExistence type="inferred from homology"/>
<reference evidence="3 4" key="1">
    <citation type="submission" date="2016-10" db="EMBL/GenBank/DDBJ databases">
        <authorList>
            <person name="de Groot N.N."/>
        </authorList>
    </citation>
    <scope>NUCLEOTIDE SEQUENCE [LARGE SCALE GENOMIC DNA]</scope>
    <source>
        <strain evidence="3 4">LMG 18387</strain>
    </source>
</reference>